<dbReference type="AlphaFoldDB" id="A0A059EY48"/>
<accession>A0A059EY48</accession>
<reference evidence="2" key="1">
    <citation type="submission" date="2013-02" db="EMBL/GenBank/DDBJ databases">
        <authorList>
            <consortium name="The Broad Institute Genome Sequencing Platform"/>
            <person name="Cuomo C."/>
            <person name="Becnel J."/>
            <person name="Sanscrainte N."/>
            <person name="Walker B."/>
            <person name="Young S.K."/>
            <person name="Zeng Q."/>
            <person name="Gargeya S."/>
            <person name="Fitzgerald M."/>
            <person name="Haas B."/>
            <person name="Abouelleil A."/>
            <person name="Alvarado L."/>
            <person name="Arachchi H.M."/>
            <person name="Berlin A.M."/>
            <person name="Chapman S.B."/>
            <person name="Dewar J."/>
            <person name="Goldberg J."/>
            <person name="Griggs A."/>
            <person name="Gujja S."/>
            <person name="Hansen M."/>
            <person name="Howarth C."/>
            <person name="Imamovic A."/>
            <person name="Larimer J."/>
            <person name="McCowan C."/>
            <person name="Murphy C."/>
            <person name="Neiman D."/>
            <person name="Pearson M."/>
            <person name="Priest M."/>
            <person name="Roberts A."/>
            <person name="Saif S."/>
            <person name="Shea T."/>
            <person name="Sisk P."/>
            <person name="Sykes S."/>
            <person name="Wortman J."/>
            <person name="Nusbaum C."/>
            <person name="Birren B."/>
        </authorList>
    </citation>
    <scope>NUCLEOTIDE SEQUENCE [LARGE SCALE GENOMIC DNA]</scope>
    <source>
        <strain evidence="2">PRA339</strain>
    </source>
</reference>
<name>A0A059EY48_9MICR</name>
<proteinExistence type="predicted"/>
<reference evidence="1 2" key="2">
    <citation type="submission" date="2014-03" db="EMBL/GenBank/DDBJ databases">
        <title>The Genome Sequence of Anncaliia algerae insect isolate PRA339.</title>
        <authorList>
            <consortium name="The Broad Institute Genome Sequencing Platform"/>
            <consortium name="The Broad Institute Genome Sequencing Center for Infectious Disease"/>
            <person name="Cuomo C."/>
            <person name="Becnel J."/>
            <person name="Sanscrainte N."/>
            <person name="Walker B."/>
            <person name="Young S.K."/>
            <person name="Zeng Q."/>
            <person name="Gargeya S."/>
            <person name="Fitzgerald M."/>
            <person name="Haas B."/>
            <person name="Abouelleil A."/>
            <person name="Alvarado L."/>
            <person name="Arachchi H.M."/>
            <person name="Berlin A.M."/>
            <person name="Chapman S.B."/>
            <person name="Dewar J."/>
            <person name="Goldberg J."/>
            <person name="Griggs A."/>
            <person name="Gujja S."/>
            <person name="Hansen M."/>
            <person name="Howarth C."/>
            <person name="Imamovic A."/>
            <person name="Larimer J."/>
            <person name="McCowan C."/>
            <person name="Murphy C."/>
            <person name="Neiman D."/>
            <person name="Pearson M."/>
            <person name="Priest M."/>
            <person name="Roberts A."/>
            <person name="Saif S."/>
            <person name="Shea T."/>
            <person name="Sisk P."/>
            <person name="Sykes S."/>
            <person name="Wortman J."/>
            <person name="Nusbaum C."/>
            <person name="Birren B."/>
        </authorList>
    </citation>
    <scope>NUCLEOTIDE SEQUENCE [LARGE SCALE GENOMIC DNA]</scope>
    <source>
        <strain evidence="1 2">PRA339</strain>
    </source>
</reference>
<evidence type="ECO:0000313" key="2">
    <source>
        <dbReference type="Proteomes" id="UP000030655"/>
    </source>
</evidence>
<sequence length="233" mass="27222">MNLVFLTLYCINAIPSQSRKSYKSIQSKLAALDKSKTSFNYNDDNSTEEYEFNKDQFLESWNELVEDFISSENIESNSFLIENKRNLVEVKNIIDDQSVQDLSNRILLFNSTNWKDISNYSSQLKNYKNKYKSYIMNLPIDDSISNDLRQKIYLISSDFLNITYNYANFIYSKIKNESLLILNCYLDRLCLSDDQMNIIQESIGNINVSFDDMIVTLNDNYDNLNNGIYSLLS</sequence>
<evidence type="ECO:0000313" key="1">
    <source>
        <dbReference type="EMBL" id="KCZ79626.1"/>
    </source>
</evidence>
<keyword evidence="2" id="KW-1185">Reference proteome</keyword>
<dbReference type="VEuPathDB" id="MicrosporidiaDB:H312_02982"/>
<protein>
    <submittedName>
        <fullName evidence="1">Uncharacterized protein</fullName>
    </submittedName>
</protein>
<dbReference type="OrthoDB" id="10309178at2759"/>
<gene>
    <name evidence="1" type="ORF">H312_02982</name>
</gene>
<dbReference type="HOGENOM" id="CLU_1189648_0_0_1"/>
<organism evidence="1 2">
    <name type="scientific">Anncaliia algerae PRA339</name>
    <dbReference type="NCBI Taxonomy" id="1288291"/>
    <lineage>
        <taxon>Eukaryota</taxon>
        <taxon>Fungi</taxon>
        <taxon>Fungi incertae sedis</taxon>
        <taxon>Microsporidia</taxon>
        <taxon>Tubulinosematoidea</taxon>
        <taxon>Tubulinosematidae</taxon>
        <taxon>Anncaliia</taxon>
    </lineage>
</organism>
<dbReference type="EMBL" id="KK365246">
    <property type="protein sequence ID" value="KCZ79626.1"/>
    <property type="molecule type" value="Genomic_DNA"/>
</dbReference>
<dbReference type="Proteomes" id="UP000030655">
    <property type="component" value="Unassembled WGS sequence"/>
</dbReference>